<keyword evidence="5" id="KW-0325">Glycoprotein</keyword>
<dbReference type="InterPro" id="IPR013517">
    <property type="entry name" value="FG-GAP"/>
</dbReference>
<feature type="domain" description="Calx-beta" evidence="6">
    <location>
        <begin position="1356"/>
        <end position="1455"/>
    </location>
</feature>
<feature type="domain" description="Calx-beta" evidence="6">
    <location>
        <begin position="906"/>
        <end position="1002"/>
    </location>
</feature>
<evidence type="ECO:0000256" key="5">
    <source>
        <dbReference type="ARBA" id="ARBA00023180"/>
    </source>
</evidence>
<protein>
    <submittedName>
        <fullName evidence="7">Calx-beta domain protein</fullName>
    </submittedName>
</protein>
<feature type="domain" description="Calx-beta" evidence="6">
    <location>
        <begin position="1699"/>
        <end position="1795"/>
    </location>
</feature>
<dbReference type="PANTHER" id="PTHR11878">
    <property type="entry name" value="SODIUM/CALCIUM EXCHANGER"/>
    <property type="match status" value="1"/>
</dbReference>
<dbReference type="InterPro" id="IPR028994">
    <property type="entry name" value="Integrin_alpha_N"/>
</dbReference>
<dbReference type="EMBL" id="CP036343">
    <property type="protein sequence ID" value="QDT91775.1"/>
    <property type="molecule type" value="Genomic_DNA"/>
</dbReference>
<proteinExistence type="predicted"/>
<dbReference type="KEGG" id="gax:Pan161_34380"/>
<feature type="domain" description="Calx-beta" evidence="6">
    <location>
        <begin position="678"/>
        <end position="776"/>
    </location>
</feature>
<dbReference type="RefSeq" id="WP_197995358.1">
    <property type="nucleotide sequence ID" value="NZ_CP036343.1"/>
</dbReference>
<keyword evidence="4" id="KW-0406">Ion transport</keyword>
<dbReference type="InterPro" id="IPR038081">
    <property type="entry name" value="CalX-like_sf"/>
</dbReference>
<dbReference type="InterPro" id="IPR051171">
    <property type="entry name" value="CaCA"/>
</dbReference>
<evidence type="ECO:0000313" key="7">
    <source>
        <dbReference type="EMBL" id="QDT91775.1"/>
    </source>
</evidence>
<dbReference type="Gene3D" id="2.60.40.2030">
    <property type="match status" value="14"/>
</dbReference>
<dbReference type="SMART" id="SM00191">
    <property type="entry name" value="Int_alpha"/>
    <property type="match status" value="4"/>
</dbReference>
<keyword evidence="8" id="KW-1185">Reference proteome</keyword>
<evidence type="ECO:0000259" key="6">
    <source>
        <dbReference type="SMART" id="SM00237"/>
    </source>
</evidence>
<evidence type="ECO:0000256" key="1">
    <source>
        <dbReference type="ARBA" id="ARBA00022729"/>
    </source>
</evidence>
<feature type="domain" description="Calx-beta" evidence="6">
    <location>
        <begin position="1130"/>
        <end position="1226"/>
    </location>
</feature>
<gene>
    <name evidence="7" type="ORF">Pan161_34380</name>
</gene>
<feature type="domain" description="Calx-beta" evidence="6">
    <location>
        <begin position="1922"/>
        <end position="2019"/>
    </location>
</feature>
<evidence type="ECO:0000313" key="8">
    <source>
        <dbReference type="Proteomes" id="UP000316855"/>
    </source>
</evidence>
<dbReference type="GO" id="GO:0016020">
    <property type="term" value="C:membrane"/>
    <property type="evidence" value="ECO:0007669"/>
    <property type="project" value="InterPro"/>
</dbReference>
<dbReference type="GO" id="GO:0007154">
    <property type="term" value="P:cell communication"/>
    <property type="evidence" value="ECO:0007669"/>
    <property type="project" value="InterPro"/>
</dbReference>
<accession>A0A517VFH5</accession>
<evidence type="ECO:0000256" key="2">
    <source>
        <dbReference type="ARBA" id="ARBA00022737"/>
    </source>
</evidence>
<feature type="domain" description="Calx-beta" evidence="6">
    <location>
        <begin position="1811"/>
        <end position="1907"/>
    </location>
</feature>
<organism evidence="7 8">
    <name type="scientific">Gimesia algae</name>
    <dbReference type="NCBI Taxonomy" id="2527971"/>
    <lineage>
        <taxon>Bacteria</taxon>
        <taxon>Pseudomonadati</taxon>
        <taxon>Planctomycetota</taxon>
        <taxon>Planctomycetia</taxon>
        <taxon>Planctomycetales</taxon>
        <taxon>Planctomycetaceae</taxon>
        <taxon>Gimesia</taxon>
    </lineage>
</organism>
<dbReference type="InterPro" id="IPR003644">
    <property type="entry name" value="Calx_beta"/>
</dbReference>
<feature type="domain" description="Calx-beta" evidence="6">
    <location>
        <begin position="1243"/>
        <end position="1339"/>
    </location>
</feature>
<evidence type="ECO:0000256" key="3">
    <source>
        <dbReference type="ARBA" id="ARBA00022837"/>
    </source>
</evidence>
<dbReference type="Pfam" id="PF03160">
    <property type="entry name" value="Calx-beta"/>
    <property type="match status" value="11"/>
</dbReference>
<name>A0A517VFH5_9PLAN</name>
<dbReference type="InterPro" id="IPR013519">
    <property type="entry name" value="Int_alpha_beta-p"/>
</dbReference>
<keyword evidence="1" id="KW-0732">Signal</keyword>
<feature type="domain" description="Calx-beta" evidence="6">
    <location>
        <begin position="1018"/>
        <end position="1114"/>
    </location>
</feature>
<feature type="domain" description="Calx-beta" evidence="6">
    <location>
        <begin position="43"/>
        <end position="154"/>
    </location>
</feature>
<dbReference type="GO" id="GO:0030001">
    <property type="term" value="P:metal ion transport"/>
    <property type="evidence" value="ECO:0007669"/>
    <property type="project" value="TreeGrafter"/>
</dbReference>
<keyword evidence="2" id="KW-0677">Repeat</keyword>
<dbReference type="Pfam" id="PF14312">
    <property type="entry name" value="FG-GAP_2"/>
    <property type="match status" value="3"/>
</dbReference>
<dbReference type="InterPro" id="IPR011043">
    <property type="entry name" value="Gal_Oxase/kelch_b-propeller"/>
</dbReference>
<feature type="domain" description="Calx-beta" evidence="6">
    <location>
        <begin position="567"/>
        <end position="665"/>
    </location>
</feature>
<dbReference type="SUPFAM" id="SSF141072">
    <property type="entry name" value="CalX-like"/>
    <property type="match status" value="14"/>
</dbReference>
<keyword evidence="4" id="KW-0813">Transport</keyword>
<feature type="domain" description="Calx-beta" evidence="6">
    <location>
        <begin position="1587"/>
        <end position="1683"/>
    </location>
</feature>
<keyword evidence="3" id="KW-0106">Calcium</keyword>
<dbReference type="PANTHER" id="PTHR11878:SF65">
    <property type="entry name" value="NA_CA-EXCHANGE PROTEIN, ISOFORM G"/>
    <property type="match status" value="1"/>
</dbReference>
<feature type="domain" description="Calx-beta" evidence="6">
    <location>
        <begin position="791"/>
        <end position="887"/>
    </location>
</feature>
<evidence type="ECO:0000256" key="4">
    <source>
        <dbReference type="ARBA" id="ARBA00023065"/>
    </source>
</evidence>
<dbReference type="SMART" id="SM00237">
    <property type="entry name" value="Calx_beta"/>
    <property type="match status" value="14"/>
</dbReference>
<dbReference type="Proteomes" id="UP000316855">
    <property type="component" value="Chromosome"/>
</dbReference>
<dbReference type="Gene3D" id="2.130.10.130">
    <property type="entry name" value="Integrin alpha, N-terminal"/>
    <property type="match status" value="1"/>
</dbReference>
<dbReference type="SUPFAM" id="SSF50965">
    <property type="entry name" value="Galactose oxidase, central domain"/>
    <property type="match status" value="1"/>
</dbReference>
<reference evidence="7 8" key="1">
    <citation type="submission" date="2019-02" db="EMBL/GenBank/DDBJ databases">
        <title>Deep-cultivation of Planctomycetes and their phenomic and genomic characterization uncovers novel biology.</title>
        <authorList>
            <person name="Wiegand S."/>
            <person name="Jogler M."/>
            <person name="Boedeker C."/>
            <person name="Pinto D."/>
            <person name="Vollmers J."/>
            <person name="Rivas-Marin E."/>
            <person name="Kohn T."/>
            <person name="Peeters S.H."/>
            <person name="Heuer A."/>
            <person name="Rast P."/>
            <person name="Oberbeckmann S."/>
            <person name="Bunk B."/>
            <person name="Jeske O."/>
            <person name="Meyerdierks A."/>
            <person name="Storesund J.E."/>
            <person name="Kallscheuer N."/>
            <person name="Luecker S."/>
            <person name="Lage O.M."/>
            <person name="Pohl T."/>
            <person name="Merkel B.J."/>
            <person name="Hornburger P."/>
            <person name="Mueller R.-W."/>
            <person name="Bruemmer F."/>
            <person name="Labrenz M."/>
            <person name="Spormann A.M."/>
            <person name="Op den Camp H."/>
            <person name="Overmann J."/>
            <person name="Amann R."/>
            <person name="Jetten M.S.M."/>
            <person name="Mascher T."/>
            <person name="Medema M.H."/>
            <person name="Devos D.P."/>
            <person name="Kaster A.-K."/>
            <person name="Ovreas L."/>
            <person name="Rohde M."/>
            <person name="Galperin M.Y."/>
            <person name="Jogler C."/>
        </authorList>
    </citation>
    <scope>NUCLEOTIDE SEQUENCE [LARGE SCALE GENOMIC DNA]</scope>
    <source>
        <strain evidence="7 8">Pan161</strain>
    </source>
</reference>
<feature type="domain" description="Calx-beta" evidence="6">
    <location>
        <begin position="1471"/>
        <end position="1567"/>
    </location>
</feature>
<sequence length="2100" mass="228199">MLLTYWLRSISLCLRPLRRPQSKRRARSRCGNHAIQNNRIRPVTVEELEDRTLLTSIISVADRGSVEGDTGLQTLVFTVTRTGVNAGDLNESVTIDFTTQDGSATSADNDYLAASGSFEFAASSTATRQEKTFQVKVQGDYRKEGDESFQILLSTQMSGVTIENESVTLTIYDDEYRRFEETQLLSPPAPVSDGDHFGQIIEVDGDYMVVGAPDSDLVASDAGAVFLYERNRQGTADETDDTWSYYSTLTAFDGAADDHFGSSIAISGETIVIGAYGADLNQSDEGAAYVFRLAGGTWQLETKLIASNAEADDSFGTDVAIENDLIVIGAPLHNVPSYNNSGAAYIFTRSGSTWSEDQILTETEFYSYENRLGTSVAIENGEVFVAARRAKVDDAGAGVGSVFTYHTNAGTWETQQQLTLTFTYSYDYAGSDLTVSGNHLAVIAADNSYVYLFELTEGNWEYQHRVNPASSISSIRINSIDLSDNTLVVGSIKTNGTTNSSGIVTEYQWIRDQWIRTEDYYGESSTNTTGFGTGVALADSQIIVGEPDVDASALESGLIHVLGPFIPRYEIYDVTEYEGDSGQTLFEFTIERKASEAGDLNFASTISFATIDGTATVANNDYAAQSGTLTFEADPDVISQFQTVAIVVNGDGTYEGDENFYLQLFNPTNGTQLFDSQGEANILADDRAIVELVEAEISVDEGDGKVWLTLELDEVFVEDVTVYMKFEGGSAYPFSDFDATLLYVTIPAGQLTQTFSVDIVEDTKLEDSEDFWVLLAAPHDDNYKIGRNRKSVVTIVNDDIIDIWIDDIVVYENQQYATLYLHASEPVNIALLVDYTTQQDTATEEVDYSSFTSYVRFAGSQTSGPIIIPIINDGEWESDESFFVNLTGFSVYNYDIPPANFLDNQAQVTIIDVDQPDISIDDATINEDAGSVTLTVSLSNSASTPIQIDYSTAEDTAVQTEDYSLISGTLTFAPGEVTKTIIVPITDDYQAEEQEQFFVNLSNLQTSIPDSSIQKSKSVITILDNDQYYLTIDDQTVNEADGTATLTVTLDRALPALLTVEYSTLNQSATADNDYQETSGTLTIASGALTGTITVPINDDQTAEDLETFLINLSNPQSTGGDVSLTKSQGQISITDNDQAGISIHDVVINEGVSYVLVTITLDQPAETEINIGYSTSGQTATSSVDFRSTSDTLTFAPGETSKQITVSLINDNLVEADETFLVTLDLNNQQNSADVQLADSQGVVTIKETDQAHMYIQDVSVDESTSTAVVIVYLDYYMDTVFSVDYTTADLTAVSPDNYQATSGTLNFNLNQKQQAVYVPIIDNSLIDDDKSFLINLSNLVVSGNRNVTLSDNQSEVTILNDDYNGRFSIADLSVDESVGMANITVSLSQSAETTVSVDFTTEGTTWAIAPDDYLNQSGTLTFNPGDQYKTISIPIVDDNLVERNVEIIRVDLSNIQASTGRYIFDNDQAEIYLNDNDHATLTVDHVTVNEGDGVATLVFSLDNPVDVSLSVNFQTESRSAQVSSDFHGRSGNILFHSGEQTVTLDVPIVDSDSIETDEYFFFKVSNFRTSFFFDRRSISLDGFGASVTILDDDQAHISISDLTVNEAAGTAEVTVSLDQPLDAPISLSYTTADQSAVSTEDYLFQSGTLTFDTGEQSKTISISLVDSDLIEADEKFLINLLNVQSKAFNVVLTDTQSEVTIIDDDQARVTINDITVDETAGTATLTVSLDHPVAESVSLDFQTADASATSPDDYTSQSGTLTFAPFEVEKTVTISIVDSDLVETDESFLVNLSNLQAGTADVSFADIHGVITILDDDQSNLRISDLTVQEDTGTAYVTVSLDKPLQTPVSINFSTIGQSATSSVDFEQLSGTLTFAPGELTKSIPIVINDDEYTEMTETLLINLSNLQTASPDVILADGQSVVMIENDDQAKVSADSLTVNEDAGSVLIQVTLDHPVSSTVTLDYTTADDSASNASDYFEIYGTLTFFAGQQTKFISIPILNDKLVEGNESFLFNLTKLQANGYDVDFLTAQAHITIQDNDSASMSIGDIAVDEDAGTAFITVTLDKAVETEISVDYSIQQPNYLHLARSTLSRLQEL</sequence>